<feature type="binding site" evidence="1">
    <location>
        <position position="255"/>
    </location>
    <ligand>
        <name>ATP</name>
        <dbReference type="ChEBI" id="CHEBI:30616"/>
    </ligand>
</feature>
<evidence type="ECO:0000256" key="1">
    <source>
        <dbReference type="PIRSR" id="PIRSR038925-1"/>
    </source>
</evidence>
<sequence>MASTITRAGRFIRQPAGYRAFVPVPLPPDPSIQMTPEFVALLSRADRALGRLDGVSQTLPDPELFVAMYVRREAVLSSQIEGTESTLEDLLEFELGKRHREPPDVIEVVNYVKAMNYGLERLKGLPLSLRLLREIHGKLLEGVRGGHRLPGEFRRSQNWIGPANAPLSKATFVPPPVDEMHKALADLEKFLHDETLPPLIHAGLVHAQFETIHPFNDGNGRIGRLLVTFLLVQRNVLHRPLLYLSLFLKRHRAEYYDRLMAVREAGDWEGWLRFFLRGTAETAEEATKAAIAIVNLREKHRSMIQEGGLSTLGLRLLDLLFQRPIANVNLVKRDLGISFVTAGRLVDRFRTMHLLKETTGQKRNRRYRYEPYLTLFEEQKERASTAPVQTTESIEESTLQHLKGRRRSAGRQRLARPGKT</sequence>
<dbReference type="Gene3D" id="1.10.3290.10">
    <property type="entry name" value="Fido-like domain"/>
    <property type="match status" value="1"/>
</dbReference>
<evidence type="ECO:0000256" key="4">
    <source>
        <dbReference type="SAM" id="MobiDB-lite"/>
    </source>
</evidence>
<evidence type="ECO:0000256" key="3">
    <source>
        <dbReference type="PIRSR" id="PIRSR640198-2"/>
    </source>
</evidence>
<dbReference type="GO" id="GO:0005524">
    <property type="term" value="F:ATP binding"/>
    <property type="evidence" value="ECO:0007669"/>
    <property type="project" value="UniProtKB-KW"/>
</dbReference>
<accession>A0A537J3Y5</accession>
<dbReference type="EMBL" id="VBAN01000435">
    <property type="protein sequence ID" value="TMI78258.1"/>
    <property type="molecule type" value="Genomic_DNA"/>
</dbReference>
<gene>
    <name evidence="6" type="ORF">E6H03_12425</name>
</gene>
<feature type="compositionally biased region" description="Polar residues" evidence="4">
    <location>
        <begin position="386"/>
        <end position="400"/>
    </location>
</feature>
<dbReference type="SUPFAM" id="SSF140931">
    <property type="entry name" value="Fic-like"/>
    <property type="match status" value="1"/>
</dbReference>
<feature type="binding site" evidence="1">
    <location>
        <position position="213"/>
    </location>
    <ligand>
        <name>ATP</name>
        <dbReference type="ChEBI" id="CHEBI:30616"/>
    </ligand>
</feature>
<keyword evidence="1" id="KW-0067">ATP-binding</keyword>
<feature type="binding site" evidence="1">
    <location>
        <position position="81"/>
    </location>
    <ligand>
        <name>ATP</name>
        <dbReference type="ChEBI" id="CHEBI:30616"/>
    </ligand>
</feature>
<dbReference type="AlphaFoldDB" id="A0A537J3Y5"/>
<dbReference type="PIRSF" id="PIRSF038925">
    <property type="entry name" value="AMP-prot_trans"/>
    <property type="match status" value="1"/>
</dbReference>
<dbReference type="InterPro" id="IPR026287">
    <property type="entry name" value="SoFic-like"/>
</dbReference>
<feature type="active site" evidence="2">
    <location>
        <position position="213"/>
    </location>
</feature>
<name>A0A537J3Y5_9BACT</name>
<feature type="compositionally biased region" description="Basic residues" evidence="4">
    <location>
        <begin position="402"/>
        <end position="420"/>
    </location>
</feature>
<reference evidence="6 7" key="1">
    <citation type="journal article" date="2019" name="Nat. Microbiol.">
        <title>Mediterranean grassland soil C-N compound turnover is dependent on rainfall and depth, and is mediated by genomically divergent microorganisms.</title>
        <authorList>
            <person name="Diamond S."/>
            <person name="Andeer P.F."/>
            <person name="Li Z."/>
            <person name="Crits-Christoph A."/>
            <person name="Burstein D."/>
            <person name="Anantharaman K."/>
            <person name="Lane K.R."/>
            <person name="Thomas B.C."/>
            <person name="Pan C."/>
            <person name="Northen T.R."/>
            <person name="Banfield J.F."/>
        </authorList>
    </citation>
    <scope>NUCLEOTIDE SEQUENCE [LARGE SCALE GENOMIC DNA]</scope>
    <source>
        <strain evidence="6">NP_6</strain>
    </source>
</reference>
<evidence type="ECO:0000259" key="5">
    <source>
        <dbReference type="PROSITE" id="PS51459"/>
    </source>
</evidence>
<proteinExistence type="predicted"/>
<dbReference type="InterPro" id="IPR025758">
    <property type="entry name" value="Fic/DOC_N"/>
</dbReference>
<evidence type="ECO:0000256" key="2">
    <source>
        <dbReference type="PIRSR" id="PIRSR640198-1"/>
    </source>
</evidence>
<protein>
    <submittedName>
        <fullName evidence="6">Fic family protein</fullName>
    </submittedName>
</protein>
<dbReference type="PANTHER" id="PTHR13504:SF38">
    <property type="entry name" value="FIDO DOMAIN-CONTAINING PROTEIN"/>
    <property type="match status" value="1"/>
</dbReference>
<feature type="binding site" evidence="1">
    <location>
        <begin position="218"/>
        <end position="224"/>
    </location>
    <ligand>
        <name>ATP</name>
        <dbReference type="ChEBI" id="CHEBI:30616"/>
    </ligand>
</feature>
<feature type="domain" description="Fido" evidence="5">
    <location>
        <begin position="127"/>
        <end position="277"/>
    </location>
</feature>
<feature type="binding site" evidence="3">
    <location>
        <begin position="217"/>
        <end position="224"/>
    </location>
    <ligand>
        <name>ATP</name>
        <dbReference type="ChEBI" id="CHEBI:30616"/>
    </ligand>
</feature>
<feature type="region of interest" description="Disordered" evidence="4">
    <location>
        <begin position="380"/>
        <end position="420"/>
    </location>
</feature>
<dbReference type="PANTHER" id="PTHR13504">
    <property type="entry name" value="FIDO DOMAIN-CONTAINING PROTEIN DDB_G0283145"/>
    <property type="match status" value="1"/>
</dbReference>
<dbReference type="PROSITE" id="PS51459">
    <property type="entry name" value="FIDO"/>
    <property type="match status" value="1"/>
</dbReference>
<dbReference type="InterPro" id="IPR003812">
    <property type="entry name" value="Fido"/>
</dbReference>
<feature type="binding site" evidence="3">
    <location>
        <begin position="255"/>
        <end position="256"/>
    </location>
    <ligand>
        <name>ATP</name>
        <dbReference type="ChEBI" id="CHEBI:30616"/>
    </ligand>
</feature>
<dbReference type="InterPro" id="IPR036597">
    <property type="entry name" value="Fido-like_dom_sf"/>
</dbReference>
<evidence type="ECO:0000313" key="6">
    <source>
        <dbReference type="EMBL" id="TMI78258.1"/>
    </source>
</evidence>
<evidence type="ECO:0000313" key="7">
    <source>
        <dbReference type="Proteomes" id="UP000318093"/>
    </source>
</evidence>
<dbReference type="InterPro" id="IPR040198">
    <property type="entry name" value="Fido_containing"/>
</dbReference>
<dbReference type="Proteomes" id="UP000318093">
    <property type="component" value="Unassembled WGS sequence"/>
</dbReference>
<dbReference type="Pfam" id="PF02661">
    <property type="entry name" value="Fic"/>
    <property type="match status" value="1"/>
</dbReference>
<dbReference type="Pfam" id="PF13784">
    <property type="entry name" value="Fic_N"/>
    <property type="match status" value="1"/>
</dbReference>
<organism evidence="6 7">
    <name type="scientific">Candidatus Segetimicrobium genomatis</name>
    <dbReference type="NCBI Taxonomy" id="2569760"/>
    <lineage>
        <taxon>Bacteria</taxon>
        <taxon>Bacillati</taxon>
        <taxon>Candidatus Sysuimicrobiota</taxon>
        <taxon>Candidatus Sysuimicrobiia</taxon>
        <taxon>Candidatus Sysuimicrobiales</taxon>
        <taxon>Candidatus Segetimicrobiaceae</taxon>
        <taxon>Candidatus Segetimicrobium</taxon>
    </lineage>
</organism>
<comment type="caution">
    <text evidence="6">The sequence shown here is derived from an EMBL/GenBank/DDBJ whole genome shotgun (WGS) entry which is preliminary data.</text>
</comment>
<keyword evidence="1" id="KW-0547">Nucleotide-binding</keyword>